<dbReference type="Pfam" id="PF05050">
    <property type="entry name" value="Methyltransf_21"/>
    <property type="match status" value="1"/>
</dbReference>
<proteinExistence type="predicted"/>
<comment type="caution">
    <text evidence="2">The sequence shown here is derived from an EMBL/GenBank/DDBJ whole genome shotgun (WGS) entry which is preliminary data.</text>
</comment>
<dbReference type="InterPro" id="IPR052514">
    <property type="entry name" value="SAM-dependent_MTase"/>
</dbReference>
<dbReference type="InterPro" id="IPR029063">
    <property type="entry name" value="SAM-dependent_MTases_sf"/>
</dbReference>
<evidence type="ECO:0000313" key="3">
    <source>
        <dbReference type="Proteomes" id="UP000251889"/>
    </source>
</evidence>
<evidence type="ECO:0000259" key="1">
    <source>
        <dbReference type="Pfam" id="PF05050"/>
    </source>
</evidence>
<dbReference type="NCBIfam" id="TIGR01444">
    <property type="entry name" value="fkbM_fam"/>
    <property type="match status" value="1"/>
</dbReference>
<dbReference type="Proteomes" id="UP000251889">
    <property type="component" value="Unassembled WGS sequence"/>
</dbReference>
<dbReference type="Gene3D" id="3.40.50.150">
    <property type="entry name" value="Vaccinia Virus protein VP39"/>
    <property type="match status" value="1"/>
</dbReference>
<name>A0A364Y8G8_9BACT</name>
<accession>A0A364Y8G8</accession>
<dbReference type="RefSeq" id="WP_112744866.1">
    <property type="nucleotide sequence ID" value="NZ_QMFY01000001.1"/>
</dbReference>
<keyword evidence="3" id="KW-1185">Reference proteome</keyword>
<evidence type="ECO:0000313" key="2">
    <source>
        <dbReference type="EMBL" id="RAW02649.1"/>
    </source>
</evidence>
<dbReference type="SUPFAM" id="SSF53335">
    <property type="entry name" value="S-adenosyl-L-methionine-dependent methyltransferases"/>
    <property type="match status" value="1"/>
</dbReference>
<gene>
    <name evidence="2" type="ORF">DQQ10_00635</name>
</gene>
<dbReference type="PANTHER" id="PTHR34203:SF15">
    <property type="entry name" value="SLL1173 PROTEIN"/>
    <property type="match status" value="1"/>
</dbReference>
<dbReference type="EMBL" id="QMFY01000001">
    <property type="protein sequence ID" value="RAW02649.1"/>
    <property type="molecule type" value="Genomic_DNA"/>
</dbReference>
<dbReference type="InterPro" id="IPR006342">
    <property type="entry name" value="FkbM_mtfrase"/>
</dbReference>
<dbReference type="OrthoDB" id="9812600at2"/>
<sequence>MNRIVKKIYFAVPFKTQFYHFVRLLYKPRASIAGYLKFKGVFKMHFGERHVRIFNNNLTVPTLLFWKGIDGYEPETLKLWVKLSAKAKNIFDVGANFGLFGLISKCIRPDSKVFCFEPLRRNGDLISKNNEINRYDITVVQAAVSNKEGTFTFYDMDDYDNTIGSFDKDFVLGHRHHKALLPTAVPTITIDSYVEKSNIQALDLLKIDVEGHELSAIEGARSTIAKFKPAIVIEISEHSGEAVGKLLHEIVPGYQFYAIHESGGLNKVQSLAFRQGRNFLVTPELLNMNEIH</sequence>
<feature type="domain" description="Methyltransferase FkbM" evidence="1">
    <location>
        <begin position="92"/>
        <end position="250"/>
    </location>
</feature>
<dbReference type="AlphaFoldDB" id="A0A364Y8G8"/>
<protein>
    <recommendedName>
        <fullName evidence="1">Methyltransferase FkbM domain-containing protein</fullName>
    </recommendedName>
</protein>
<organism evidence="2 3">
    <name type="scientific">Pseudochryseolinea flava</name>
    <dbReference type="NCBI Taxonomy" id="2059302"/>
    <lineage>
        <taxon>Bacteria</taxon>
        <taxon>Pseudomonadati</taxon>
        <taxon>Bacteroidota</taxon>
        <taxon>Cytophagia</taxon>
        <taxon>Cytophagales</taxon>
        <taxon>Fulvivirgaceae</taxon>
        <taxon>Pseudochryseolinea</taxon>
    </lineage>
</organism>
<reference evidence="2 3" key="1">
    <citation type="submission" date="2018-06" db="EMBL/GenBank/DDBJ databases">
        <title>Chryseolinea flavus sp. nov., a member of the phylum Bacteroidetes isolated from soil.</title>
        <authorList>
            <person name="Li Y."/>
            <person name="Wang J."/>
        </authorList>
    </citation>
    <scope>NUCLEOTIDE SEQUENCE [LARGE SCALE GENOMIC DNA]</scope>
    <source>
        <strain evidence="2 3">SDU1-6</strain>
    </source>
</reference>
<dbReference type="PANTHER" id="PTHR34203">
    <property type="entry name" value="METHYLTRANSFERASE, FKBM FAMILY PROTEIN"/>
    <property type="match status" value="1"/>
</dbReference>